<keyword evidence="1" id="KW-0472">Membrane</keyword>
<evidence type="ECO:0008006" key="4">
    <source>
        <dbReference type="Google" id="ProtNLM"/>
    </source>
</evidence>
<dbReference type="PANTHER" id="PTHR36833:SF1">
    <property type="entry name" value="INTEGRAL MEMBRANE TRANSPORT PROTEIN"/>
    <property type="match status" value="1"/>
</dbReference>
<sequence>MKKYWRLYLLFFRVNLMKRMAYRLNFILGALLVMAESLTIIFGVTIIYGHIDSIAGWSLSDMYVLSGIFMITNSLAWLLYKGGVTDLDKHINSGTLDWHLIRPVDAQFILSTQRIDIEDGARSIIGLFLMGYGLRESELFSTLIHIPVFIFLMICSTLILYSITLSLKTISFTSIQGWATNSIFWRFHDLARFPTDIYTGGFRILYTFILPLAFVATVPAKSLTGKLSLQLIFGALVATVVSVVLSRFIWKRALLGYSSASS</sequence>
<feature type="transmembrane region" description="Helical" evidence="1">
    <location>
        <begin position="197"/>
        <end position="219"/>
    </location>
</feature>
<dbReference type="Pfam" id="PF06182">
    <property type="entry name" value="ABC2_membrane_6"/>
    <property type="match status" value="1"/>
</dbReference>
<gene>
    <name evidence="2" type="ORF">COU30_05665</name>
</gene>
<feature type="transmembrane region" description="Helical" evidence="1">
    <location>
        <begin position="63"/>
        <end position="80"/>
    </location>
</feature>
<dbReference type="Proteomes" id="UP000228528">
    <property type="component" value="Unassembled WGS sequence"/>
</dbReference>
<feature type="transmembrane region" description="Helical" evidence="1">
    <location>
        <begin position="231"/>
        <end position="250"/>
    </location>
</feature>
<dbReference type="AlphaFoldDB" id="A0A2M6NZH4"/>
<keyword evidence="1" id="KW-0812">Transmembrane</keyword>
<protein>
    <recommendedName>
        <fullName evidence="4">ABC transporter permease</fullName>
    </recommendedName>
</protein>
<dbReference type="PANTHER" id="PTHR36833">
    <property type="entry name" value="SLR0610 PROTEIN-RELATED"/>
    <property type="match status" value="1"/>
</dbReference>
<keyword evidence="1" id="KW-1133">Transmembrane helix</keyword>
<reference evidence="3" key="1">
    <citation type="submission" date="2017-09" db="EMBL/GenBank/DDBJ databases">
        <title>Depth-based differentiation of microbial function through sediment-hosted aquifers and enrichment of novel symbionts in the deep terrestrial subsurface.</title>
        <authorList>
            <person name="Probst A.J."/>
            <person name="Ladd B."/>
            <person name="Jarett J.K."/>
            <person name="Geller-Mcgrath D.E."/>
            <person name="Sieber C.M.K."/>
            <person name="Emerson J.B."/>
            <person name="Anantharaman K."/>
            <person name="Thomas B.C."/>
            <person name="Malmstrom R."/>
            <person name="Stieglmeier M."/>
            <person name="Klingl A."/>
            <person name="Woyke T."/>
            <person name="Ryan C.M."/>
            <person name="Banfield J.F."/>
        </authorList>
    </citation>
    <scope>NUCLEOTIDE SEQUENCE [LARGE SCALE GENOMIC DNA]</scope>
</reference>
<dbReference type="InterPro" id="IPR010390">
    <property type="entry name" value="ABC-2_transporter-like"/>
</dbReference>
<feature type="transmembrane region" description="Helical" evidence="1">
    <location>
        <begin position="21"/>
        <end position="51"/>
    </location>
</feature>
<dbReference type="EMBL" id="PFBW01000234">
    <property type="protein sequence ID" value="PIR76847.1"/>
    <property type="molecule type" value="Genomic_DNA"/>
</dbReference>
<proteinExistence type="predicted"/>
<evidence type="ECO:0000256" key="1">
    <source>
        <dbReference type="SAM" id="Phobius"/>
    </source>
</evidence>
<evidence type="ECO:0000313" key="3">
    <source>
        <dbReference type="Proteomes" id="UP000228528"/>
    </source>
</evidence>
<comment type="caution">
    <text evidence="2">The sequence shown here is derived from an EMBL/GenBank/DDBJ whole genome shotgun (WGS) entry which is preliminary data.</text>
</comment>
<name>A0A2M6NZH4_9BACT</name>
<feature type="transmembrane region" description="Helical" evidence="1">
    <location>
        <begin position="139"/>
        <end position="163"/>
    </location>
</feature>
<accession>A0A2M6NZH4</accession>
<organism evidence="2 3">
    <name type="scientific">Candidatus Magasanikbacteria bacterium CG10_big_fil_rev_8_21_14_0_10_38_6</name>
    <dbReference type="NCBI Taxonomy" id="1974647"/>
    <lineage>
        <taxon>Bacteria</taxon>
        <taxon>Candidatus Magasanikiibacteriota</taxon>
    </lineage>
</organism>
<evidence type="ECO:0000313" key="2">
    <source>
        <dbReference type="EMBL" id="PIR76847.1"/>
    </source>
</evidence>